<evidence type="ECO:0000313" key="3">
    <source>
        <dbReference type="Proteomes" id="UP000005667"/>
    </source>
</evidence>
<proteinExistence type="predicted"/>
<organism evidence="2 3">
    <name type="scientific">Azospirillum lipoferum (strain 4B)</name>
    <dbReference type="NCBI Taxonomy" id="862719"/>
    <lineage>
        <taxon>Bacteria</taxon>
        <taxon>Pseudomonadati</taxon>
        <taxon>Pseudomonadota</taxon>
        <taxon>Alphaproteobacteria</taxon>
        <taxon>Rhodospirillales</taxon>
        <taxon>Azospirillaceae</taxon>
        <taxon>Azospirillum</taxon>
    </lineage>
</organism>
<dbReference type="EMBL" id="FQ311868">
    <property type="protein sequence ID" value="CBS86882.1"/>
    <property type="molecule type" value="Genomic_DNA"/>
</dbReference>
<keyword evidence="3" id="KW-1185">Reference proteome</keyword>
<evidence type="ECO:0000313" key="2">
    <source>
        <dbReference type="EMBL" id="CBS86882.1"/>
    </source>
</evidence>
<dbReference type="AlphaFoldDB" id="G7Z598"/>
<gene>
    <name evidence="2" type="ordered locus">AZOLI_1588</name>
</gene>
<evidence type="ECO:0000256" key="1">
    <source>
        <dbReference type="SAM" id="MobiDB-lite"/>
    </source>
</evidence>
<feature type="compositionally biased region" description="Polar residues" evidence="1">
    <location>
        <begin position="27"/>
        <end position="40"/>
    </location>
</feature>
<reference evidence="3" key="1">
    <citation type="journal article" date="2011" name="PLoS Genet.">
        <title>Azospirillum genomes reveal transition of bacteria from aquatic to terrestrial environments.</title>
        <authorList>
            <person name="Wisniewski-Dye F."/>
            <person name="Borziak K."/>
            <person name="Khalsa-Moyers G."/>
            <person name="Alexandre G."/>
            <person name="Sukharnikov L.O."/>
            <person name="Wuichet K."/>
            <person name="Hurst G.B."/>
            <person name="McDonald W.H."/>
            <person name="Robertson J.S."/>
            <person name="Barbe V."/>
            <person name="Calteau A."/>
            <person name="Rouy Z."/>
            <person name="Mangenot S."/>
            <person name="Prigent-Combaret C."/>
            <person name="Normand P."/>
            <person name="Boyer M."/>
            <person name="Siguier P."/>
            <person name="Dessaux Y."/>
            <person name="Elmerich C."/>
            <person name="Condemine G."/>
            <person name="Krishnen G."/>
            <person name="Kennedy I."/>
            <person name="Paterson A.H."/>
            <person name="Gonzalez V."/>
            <person name="Mavingui P."/>
            <person name="Zhulin I.B."/>
        </authorList>
    </citation>
    <scope>NUCLEOTIDE SEQUENCE [LARGE SCALE GENOMIC DNA]</scope>
    <source>
        <strain evidence="3">4B</strain>
    </source>
</reference>
<feature type="region of interest" description="Disordered" evidence="1">
    <location>
        <begin position="23"/>
        <end position="50"/>
    </location>
</feature>
<name>G7Z598_AZOL4</name>
<dbReference type="HOGENOM" id="CLU_3114143_0_0_5"/>
<dbReference type="STRING" id="862719.AZOLI_1588"/>
<sequence length="50" mass="5407">MRNMPFGPTNGVLLQAEACPYGGENPLSVSTATHSKSQMHQNKKHNGQVL</sequence>
<feature type="compositionally biased region" description="Basic residues" evidence="1">
    <location>
        <begin position="41"/>
        <end position="50"/>
    </location>
</feature>
<accession>G7Z598</accession>
<dbReference type="Proteomes" id="UP000005667">
    <property type="component" value="Chromosome"/>
</dbReference>
<dbReference type="KEGG" id="ali:AZOLI_1588"/>
<protein>
    <submittedName>
        <fullName evidence="2">Uncharacterized protein</fullName>
    </submittedName>
</protein>